<dbReference type="PANTHER" id="PTHR11695:SF648">
    <property type="entry name" value="ZINC-BINDING OXIDOREDUCTASE"/>
    <property type="match status" value="1"/>
</dbReference>
<dbReference type="InterPro" id="IPR011032">
    <property type="entry name" value="GroES-like_sf"/>
</dbReference>
<proteinExistence type="predicted"/>
<dbReference type="Gene3D" id="3.90.180.10">
    <property type="entry name" value="Medium-chain alcohol dehydrogenases, catalytic domain"/>
    <property type="match status" value="1"/>
</dbReference>
<evidence type="ECO:0000259" key="1">
    <source>
        <dbReference type="SMART" id="SM00829"/>
    </source>
</evidence>
<dbReference type="Pfam" id="PF08240">
    <property type="entry name" value="ADH_N"/>
    <property type="match status" value="1"/>
</dbReference>
<dbReference type="RefSeq" id="XP_007751796.1">
    <property type="nucleotide sequence ID" value="XM_007753606.1"/>
</dbReference>
<dbReference type="InterPro" id="IPR013154">
    <property type="entry name" value="ADH-like_N"/>
</dbReference>
<dbReference type="PANTHER" id="PTHR11695">
    <property type="entry name" value="ALCOHOL DEHYDROGENASE RELATED"/>
    <property type="match status" value="1"/>
</dbReference>
<gene>
    <name evidence="2" type="ORF">A1O5_13037</name>
</gene>
<dbReference type="SUPFAM" id="SSF50129">
    <property type="entry name" value="GroES-like"/>
    <property type="match status" value="1"/>
</dbReference>
<evidence type="ECO:0000313" key="2">
    <source>
        <dbReference type="EMBL" id="EXJ53788.1"/>
    </source>
</evidence>
<keyword evidence="3" id="KW-1185">Reference proteome</keyword>
<comment type="caution">
    <text evidence="2">The sequence shown here is derived from an EMBL/GenBank/DDBJ whole genome shotgun (WGS) entry which is preliminary data.</text>
</comment>
<name>W9VE70_9EURO</name>
<protein>
    <recommendedName>
        <fullName evidence="1">Enoyl reductase (ER) domain-containing protein</fullName>
    </recommendedName>
</protein>
<dbReference type="GO" id="GO:0016491">
    <property type="term" value="F:oxidoreductase activity"/>
    <property type="evidence" value="ECO:0007669"/>
    <property type="project" value="InterPro"/>
</dbReference>
<sequence>MSKTTTRVKSWVHTTAGYPETLQLSETEVPSIPAPGHILIRMHAAALNPVDIQLMNVPFNSLPYLNGPKVAGRDFAGTVLAAGQGAEFEKGDEVFGISMALNGTGSLTEVAEIDLKGACFIKKPLHLSWAQAASLPLVYLTARTIIERCRPFMKSSTPSENKFVVLGGSSATGIYTVEMAKSLGWKVLASCSGRNAEFVKGLGASQTVDYTTSSTAVANAVQDFSPNAIADCVGGTECIGLAPQYVTIVGDKTSRAAMGGPMIYLTHPRMVFRWLYGYLGLGQSYECIMLDMRKEWLEETTRLDPDKDLVIDSVFDFSRTKEAYERLNTGRARGKVVVEIQHS</sequence>
<evidence type="ECO:0000313" key="3">
    <source>
        <dbReference type="Proteomes" id="UP000019471"/>
    </source>
</evidence>
<organism evidence="2 3">
    <name type="scientific">Cladophialophora psammophila CBS 110553</name>
    <dbReference type="NCBI Taxonomy" id="1182543"/>
    <lineage>
        <taxon>Eukaryota</taxon>
        <taxon>Fungi</taxon>
        <taxon>Dikarya</taxon>
        <taxon>Ascomycota</taxon>
        <taxon>Pezizomycotina</taxon>
        <taxon>Eurotiomycetes</taxon>
        <taxon>Chaetothyriomycetidae</taxon>
        <taxon>Chaetothyriales</taxon>
        <taxon>Herpotrichiellaceae</taxon>
        <taxon>Cladophialophora</taxon>
    </lineage>
</organism>
<dbReference type="InterPro" id="IPR050700">
    <property type="entry name" value="YIM1/Zinc_Alcohol_DH_Fams"/>
</dbReference>
<dbReference type="eggNOG" id="KOG1198">
    <property type="taxonomic scope" value="Eukaryota"/>
</dbReference>
<dbReference type="CDD" id="cd08267">
    <property type="entry name" value="MDR1"/>
    <property type="match status" value="1"/>
</dbReference>
<dbReference type="Proteomes" id="UP000019471">
    <property type="component" value="Unassembled WGS sequence"/>
</dbReference>
<dbReference type="InterPro" id="IPR036291">
    <property type="entry name" value="NAD(P)-bd_dom_sf"/>
</dbReference>
<dbReference type="InterPro" id="IPR020843">
    <property type="entry name" value="ER"/>
</dbReference>
<accession>W9VE70</accession>
<dbReference type="AlphaFoldDB" id="W9VE70"/>
<dbReference type="STRING" id="1182543.W9VE70"/>
<dbReference type="OrthoDB" id="201656at2759"/>
<dbReference type="HOGENOM" id="CLU_026673_3_3_1"/>
<feature type="domain" description="Enoyl reductase (ER)" evidence="1">
    <location>
        <begin position="17"/>
        <end position="338"/>
    </location>
</feature>
<reference evidence="2 3" key="1">
    <citation type="submission" date="2013-03" db="EMBL/GenBank/DDBJ databases">
        <title>The Genome Sequence of Cladophialophora psammophila CBS 110553.</title>
        <authorList>
            <consortium name="The Broad Institute Genomics Platform"/>
            <person name="Cuomo C."/>
            <person name="de Hoog S."/>
            <person name="Gorbushina A."/>
            <person name="Walker B."/>
            <person name="Young S.K."/>
            <person name="Zeng Q."/>
            <person name="Gargeya S."/>
            <person name="Fitzgerald M."/>
            <person name="Haas B."/>
            <person name="Abouelleil A."/>
            <person name="Allen A.W."/>
            <person name="Alvarado L."/>
            <person name="Arachchi H.M."/>
            <person name="Berlin A.M."/>
            <person name="Chapman S.B."/>
            <person name="Gainer-Dewar J."/>
            <person name="Goldberg J."/>
            <person name="Griggs A."/>
            <person name="Gujja S."/>
            <person name="Hansen M."/>
            <person name="Howarth C."/>
            <person name="Imamovic A."/>
            <person name="Ireland A."/>
            <person name="Larimer J."/>
            <person name="McCowan C."/>
            <person name="Murphy C."/>
            <person name="Pearson M."/>
            <person name="Poon T.W."/>
            <person name="Priest M."/>
            <person name="Roberts A."/>
            <person name="Saif S."/>
            <person name="Shea T."/>
            <person name="Sisk P."/>
            <person name="Sykes S."/>
            <person name="Wortman J."/>
            <person name="Nusbaum C."/>
            <person name="Birren B."/>
        </authorList>
    </citation>
    <scope>NUCLEOTIDE SEQUENCE [LARGE SCALE GENOMIC DNA]</scope>
    <source>
        <strain evidence="2 3">CBS 110553</strain>
    </source>
</reference>
<dbReference type="Pfam" id="PF13602">
    <property type="entry name" value="ADH_zinc_N_2"/>
    <property type="match status" value="1"/>
</dbReference>
<dbReference type="SUPFAM" id="SSF51735">
    <property type="entry name" value="NAD(P)-binding Rossmann-fold domains"/>
    <property type="match status" value="1"/>
</dbReference>
<dbReference type="EMBL" id="AMGX01000040">
    <property type="protein sequence ID" value="EXJ53788.1"/>
    <property type="molecule type" value="Genomic_DNA"/>
</dbReference>
<dbReference type="GeneID" id="19197723"/>
<dbReference type="SMART" id="SM00829">
    <property type="entry name" value="PKS_ER"/>
    <property type="match status" value="1"/>
</dbReference>
<dbReference type="Gene3D" id="3.40.50.720">
    <property type="entry name" value="NAD(P)-binding Rossmann-like Domain"/>
    <property type="match status" value="1"/>
</dbReference>